<sequence>MSINEKTGNPGSSREMEELESKIEQLEKELMTEK</sequence>
<proteinExistence type="predicted"/>
<feature type="compositionally biased region" description="Basic and acidic residues" evidence="1">
    <location>
        <begin position="14"/>
        <end position="34"/>
    </location>
</feature>
<protein>
    <submittedName>
        <fullName evidence="2">Uncharacterized protein</fullName>
    </submittedName>
</protein>
<evidence type="ECO:0000313" key="2">
    <source>
        <dbReference type="EMBL" id="GBG16270.1"/>
    </source>
</evidence>
<dbReference type="InParanoid" id="A0A2R5FDC9"/>
<dbReference type="AlphaFoldDB" id="A0A2R5FDC9"/>
<gene>
    <name evidence="2" type="ORF">FCC1311_117452</name>
</gene>
<comment type="caution">
    <text evidence="2">The sequence shown here is derived from an EMBL/GenBank/DDBJ whole genome shotgun (WGS) entry which is preliminary data.</text>
</comment>
<feature type="non-terminal residue" evidence="2">
    <location>
        <position position="34"/>
    </location>
</feature>
<evidence type="ECO:0000256" key="1">
    <source>
        <dbReference type="SAM" id="MobiDB-lite"/>
    </source>
</evidence>
<accession>A0A2R5FDC9</accession>
<evidence type="ECO:0000313" key="3">
    <source>
        <dbReference type="Proteomes" id="UP000241890"/>
    </source>
</evidence>
<feature type="region of interest" description="Disordered" evidence="1">
    <location>
        <begin position="1"/>
        <end position="34"/>
    </location>
</feature>
<reference evidence="2 3" key="1">
    <citation type="submission" date="2017-12" db="EMBL/GenBank/DDBJ databases">
        <title>Sequencing, de novo assembly and annotation of complete genome of a new Thraustochytrid species, strain FCC1311.</title>
        <authorList>
            <person name="Sedici K."/>
            <person name="Godart F."/>
            <person name="Aiese Cigliano R."/>
            <person name="Sanseverino W."/>
            <person name="Barakat M."/>
            <person name="Ortet P."/>
            <person name="Marechal E."/>
            <person name="Cagnac O."/>
            <person name="Amato A."/>
        </authorList>
    </citation>
    <scope>NUCLEOTIDE SEQUENCE [LARGE SCALE GENOMIC DNA]</scope>
</reference>
<keyword evidence="3" id="KW-1185">Reference proteome</keyword>
<feature type="compositionally biased region" description="Polar residues" evidence="1">
    <location>
        <begin position="1"/>
        <end position="12"/>
    </location>
</feature>
<name>A0A2R5FDC9_9STRA</name>
<dbReference type="EMBL" id="BEYU01001729">
    <property type="protein sequence ID" value="GBG16270.1"/>
    <property type="molecule type" value="Genomic_DNA"/>
</dbReference>
<dbReference type="Proteomes" id="UP000241890">
    <property type="component" value="Unassembled WGS sequence"/>
</dbReference>
<organism evidence="2 3">
    <name type="scientific">Hondaea fermentalgiana</name>
    <dbReference type="NCBI Taxonomy" id="2315210"/>
    <lineage>
        <taxon>Eukaryota</taxon>
        <taxon>Sar</taxon>
        <taxon>Stramenopiles</taxon>
        <taxon>Bigyra</taxon>
        <taxon>Labyrinthulomycetes</taxon>
        <taxon>Thraustochytrida</taxon>
        <taxon>Thraustochytriidae</taxon>
        <taxon>Hondaea</taxon>
    </lineage>
</organism>